<evidence type="ECO:0000313" key="1">
    <source>
        <dbReference type="EMBL" id="JAH03738.1"/>
    </source>
</evidence>
<organism evidence="1">
    <name type="scientific">Anguilla anguilla</name>
    <name type="common">European freshwater eel</name>
    <name type="synonym">Muraena anguilla</name>
    <dbReference type="NCBI Taxonomy" id="7936"/>
    <lineage>
        <taxon>Eukaryota</taxon>
        <taxon>Metazoa</taxon>
        <taxon>Chordata</taxon>
        <taxon>Craniata</taxon>
        <taxon>Vertebrata</taxon>
        <taxon>Euteleostomi</taxon>
        <taxon>Actinopterygii</taxon>
        <taxon>Neopterygii</taxon>
        <taxon>Teleostei</taxon>
        <taxon>Anguilliformes</taxon>
        <taxon>Anguillidae</taxon>
        <taxon>Anguilla</taxon>
    </lineage>
</organism>
<proteinExistence type="predicted"/>
<name>A0A0E9PIT2_ANGAN</name>
<protein>
    <submittedName>
        <fullName evidence="1">Uncharacterized protein</fullName>
    </submittedName>
</protein>
<sequence>MLCHAGSGCSCLPVQSAWPLPLSCFLFCFIAS</sequence>
<dbReference type="AlphaFoldDB" id="A0A0E9PIT2"/>
<reference evidence="1" key="1">
    <citation type="submission" date="2014-11" db="EMBL/GenBank/DDBJ databases">
        <authorList>
            <person name="Amaro Gonzalez C."/>
        </authorList>
    </citation>
    <scope>NUCLEOTIDE SEQUENCE</scope>
</reference>
<accession>A0A0E9PIT2</accession>
<dbReference type="EMBL" id="GBXM01104839">
    <property type="protein sequence ID" value="JAH03738.1"/>
    <property type="molecule type" value="Transcribed_RNA"/>
</dbReference>
<reference evidence="1" key="2">
    <citation type="journal article" date="2015" name="Fish Shellfish Immunol.">
        <title>Early steps in the European eel (Anguilla anguilla)-Vibrio vulnificus interaction in the gills: Role of the RtxA13 toxin.</title>
        <authorList>
            <person name="Callol A."/>
            <person name="Pajuelo D."/>
            <person name="Ebbesson L."/>
            <person name="Teles M."/>
            <person name="MacKenzie S."/>
            <person name="Amaro C."/>
        </authorList>
    </citation>
    <scope>NUCLEOTIDE SEQUENCE</scope>
</reference>